<keyword evidence="4" id="KW-0862">Zinc</keyword>
<dbReference type="AlphaFoldDB" id="W9RIQ1"/>
<evidence type="ECO:0000256" key="2">
    <source>
        <dbReference type="ARBA" id="ARBA00022723"/>
    </source>
</evidence>
<dbReference type="InterPro" id="IPR052035">
    <property type="entry name" value="ZnF_BED_domain_contain"/>
</dbReference>
<evidence type="ECO:0000256" key="4">
    <source>
        <dbReference type="ARBA" id="ARBA00022833"/>
    </source>
</evidence>
<evidence type="ECO:0000256" key="3">
    <source>
        <dbReference type="ARBA" id="ARBA00022771"/>
    </source>
</evidence>
<organism evidence="6 7">
    <name type="scientific">Morus notabilis</name>
    <dbReference type="NCBI Taxonomy" id="981085"/>
    <lineage>
        <taxon>Eukaryota</taxon>
        <taxon>Viridiplantae</taxon>
        <taxon>Streptophyta</taxon>
        <taxon>Embryophyta</taxon>
        <taxon>Tracheophyta</taxon>
        <taxon>Spermatophyta</taxon>
        <taxon>Magnoliopsida</taxon>
        <taxon>eudicotyledons</taxon>
        <taxon>Gunneridae</taxon>
        <taxon>Pentapetalae</taxon>
        <taxon>rosids</taxon>
        <taxon>fabids</taxon>
        <taxon>Rosales</taxon>
        <taxon>Moraceae</taxon>
        <taxon>Moreae</taxon>
        <taxon>Morus</taxon>
    </lineage>
</organism>
<reference evidence="7" key="1">
    <citation type="submission" date="2013-01" db="EMBL/GenBank/DDBJ databases">
        <title>Draft Genome Sequence of a Mulberry Tree, Morus notabilis C.K. Schneid.</title>
        <authorList>
            <person name="He N."/>
            <person name="Zhao S."/>
        </authorList>
    </citation>
    <scope>NUCLEOTIDE SEQUENCE</scope>
</reference>
<keyword evidence="5" id="KW-0539">Nucleus</keyword>
<dbReference type="PANTHER" id="PTHR46481:SF10">
    <property type="entry name" value="ZINC FINGER BED DOMAIN-CONTAINING PROTEIN 39"/>
    <property type="match status" value="1"/>
</dbReference>
<dbReference type="Proteomes" id="UP000030645">
    <property type="component" value="Unassembled WGS sequence"/>
</dbReference>
<dbReference type="SUPFAM" id="SSF53098">
    <property type="entry name" value="Ribonuclease H-like"/>
    <property type="match status" value="1"/>
</dbReference>
<keyword evidence="2" id="KW-0479">Metal-binding</keyword>
<dbReference type="EMBL" id="KE344683">
    <property type="protein sequence ID" value="EXB75665.1"/>
    <property type="molecule type" value="Genomic_DNA"/>
</dbReference>
<evidence type="ECO:0000256" key="5">
    <source>
        <dbReference type="ARBA" id="ARBA00023242"/>
    </source>
</evidence>
<gene>
    <name evidence="6" type="ORF">L484_026143</name>
</gene>
<accession>W9RIQ1</accession>
<sequence>MFFDFVYISMHFIDETWSLKQWVINFCSLRRAAYWDAVVEWLEDWGLKSKISTVTMSSSNDDDIFDYIKAHLQGKKNLSLYGQLFRVYSCGEFITQMVQ</sequence>
<evidence type="ECO:0000313" key="6">
    <source>
        <dbReference type="EMBL" id="EXB75665.1"/>
    </source>
</evidence>
<dbReference type="InterPro" id="IPR012337">
    <property type="entry name" value="RNaseH-like_sf"/>
</dbReference>
<comment type="subcellular location">
    <subcellularLocation>
        <location evidence="1">Nucleus</location>
    </subcellularLocation>
</comment>
<dbReference type="GO" id="GO:0008270">
    <property type="term" value="F:zinc ion binding"/>
    <property type="evidence" value="ECO:0007669"/>
    <property type="project" value="UniProtKB-KW"/>
</dbReference>
<dbReference type="PANTHER" id="PTHR46481">
    <property type="entry name" value="ZINC FINGER BED DOMAIN-CONTAINING PROTEIN 4"/>
    <property type="match status" value="1"/>
</dbReference>
<dbReference type="GO" id="GO:0005634">
    <property type="term" value="C:nucleus"/>
    <property type="evidence" value="ECO:0007669"/>
    <property type="project" value="UniProtKB-SubCell"/>
</dbReference>
<keyword evidence="3" id="KW-0863">Zinc-finger</keyword>
<evidence type="ECO:0000313" key="7">
    <source>
        <dbReference type="Proteomes" id="UP000030645"/>
    </source>
</evidence>
<name>W9RIQ1_9ROSA</name>
<keyword evidence="7" id="KW-1185">Reference proteome</keyword>
<evidence type="ECO:0000256" key="1">
    <source>
        <dbReference type="ARBA" id="ARBA00004123"/>
    </source>
</evidence>
<protein>
    <submittedName>
        <fullName evidence="6">Uncharacterized protein</fullName>
    </submittedName>
</protein>
<proteinExistence type="predicted"/>